<dbReference type="EMBL" id="MU806092">
    <property type="protein sequence ID" value="KAJ3840145.1"/>
    <property type="molecule type" value="Genomic_DNA"/>
</dbReference>
<accession>A0AA38PCH1</accession>
<organism evidence="2 3">
    <name type="scientific">Lentinula raphanica</name>
    <dbReference type="NCBI Taxonomy" id="153919"/>
    <lineage>
        <taxon>Eukaryota</taxon>
        <taxon>Fungi</taxon>
        <taxon>Dikarya</taxon>
        <taxon>Basidiomycota</taxon>
        <taxon>Agaricomycotina</taxon>
        <taxon>Agaricomycetes</taxon>
        <taxon>Agaricomycetidae</taxon>
        <taxon>Agaricales</taxon>
        <taxon>Marasmiineae</taxon>
        <taxon>Omphalotaceae</taxon>
        <taxon>Lentinula</taxon>
    </lineage>
</organism>
<keyword evidence="3" id="KW-1185">Reference proteome</keyword>
<comment type="caution">
    <text evidence="2">The sequence shown here is derived from an EMBL/GenBank/DDBJ whole genome shotgun (WGS) entry which is preliminary data.</text>
</comment>
<proteinExistence type="predicted"/>
<evidence type="ECO:0000313" key="3">
    <source>
        <dbReference type="Proteomes" id="UP001163846"/>
    </source>
</evidence>
<feature type="region of interest" description="Disordered" evidence="1">
    <location>
        <begin position="1"/>
        <end position="29"/>
    </location>
</feature>
<dbReference type="AlphaFoldDB" id="A0AA38PCH1"/>
<reference evidence="2" key="1">
    <citation type="submission" date="2022-08" db="EMBL/GenBank/DDBJ databases">
        <authorList>
            <consortium name="DOE Joint Genome Institute"/>
            <person name="Min B."/>
            <person name="Riley R."/>
            <person name="Sierra-Patev S."/>
            <person name="Naranjo-Ortiz M."/>
            <person name="Looney B."/>
            <person name="Konkel Z."/>
            <person name="Slot J.C."/>
            <person name="Sakamoto Y."/>
            <person name="Steenwyk J.L."/>
            <person name="Rokas A."/>
            <person name="Carro J."/>
            <person name="Camarero S."/>
            <person name="Ferreira P."/>
            <person name="Molpeceres G."/>
            <person name="Ruiz-Duenas F.J."/>
            <person name="Serrano A."/>
            <person name="Henrissat B."/>
            <person name="Drula E."/>
            <person name="Hughes K.W."/>
            <person name="Mata J.L."/>
            <person name="Ishikawa N.K."/>
            <person name="Vargas-Isla R."/>
            <person name="Ushijima S."/>
            <person name="Smith C.A."/>
            <person name="Ahrendt S."/>
            <person name="Andreopoulos W."/>
            <person name="He G."/>
            <person name="Labutti K."/>
            <person name="Lipzen A."/>
            <person name="Ng V."/>
            <person name="Sandor L."/>
            <person name="Barry K."/>
            <person name="Martinez A.T."/>
            <person name="Xiao Y."/>
            <person name="Gibbons J.G."/>
            <person name="Terashima K."/>
            <person name="Hibbett D.S."/>
            <person name="Grigoriev I.V."/>
        </authorList>
    </citation>
    <scope>NUCLEOTIDE SEQUENCE</scope>
    <source>
        <strain evidence="2">TFB9207</strain>
    </source>
</reference>
<gene>
    <name evidence="2" type="ORF">F5878DRAFT_659669</name>
</gene>
<evidence type="ECO:0000313" key="2">
    <source>
        <dbReference type="EMBL" id="KAJ3840145.1"/>
    </source>
</evidence>
<protein>
    <submittedName>
        <fullName evidence="2">Uncharacterized protein</fullName>
    </submittedName>
</protein>
<name>A0AA38PCH1_9AGAR</name>
<dbReference type="Proteomes" id="UP001163846">
    <property type="component" value="Unassembled WGS sequence"/>
</dbReference>
<sequence>MEEECRPTSNHATGVPGATGSGGATGTPVHRALHPGNLWTYHHLLPFVGVAGVISYFNNSLSGDRKIRSHLSGMVYILPSAVAPPTGPHCRSTIMTSLIRLRTTTADVKKIDRHVQKALKNGIYKFSVKGIVLGTACEAPYIVHIPLDLGLDNFHSIDDLNVRPYLWMTNEPEFKSFDRNREHVDRFPLDARTALNNPYTFFFEEGTTRAATNRLIRNSGIPYFEDSVETLRGNVLVVKHKSDGKLDDMDNSDWPLVKVILEWMVGHRLNYLDTCPHGMMKPITIHRTGPGLPEVTSLTIFTPAEPYPRSAELLQTIYRIRDLRLTMFEHTGAVSLFAMAATCSTMRTWIQSFYRSRVRRLFARAFHPGRLLEFFDLLDSFQSRIGGSFAYAAVDPTSTFIPKDLNILVPEGGAEAFQDALVENWGCSVEPTRPKRKSPSTDVFASRTMYLQTPLGFSITLTESDGASLLPLMLTGYTTAECVLLGAHTFTLLYPSLVENGEVLRLPAVERAIPQDVVDTKILDVLAVNVAPTYGDVQWG</sequence>
<evidence type="ECO:0000256" key="1">
    <source>
        <dbReference type="SAM" id="MobiDB-lite"/>
    </source>
</evidence>